<evidence type="ECO:0000256" key="2">
    <source>
        <dbReference type="ARBA" id="ARBA00022840"/>
    </source>
</evidence>
<dbReference type="CDD" id="cd18809">
    <property type="entry name" value="SF1_C_RecD"/>
    <property type="match status" value="1"/>
</dbReference>
<dbReference type="Proteomes" id="UP000249590">
    <property type="component" value="Unassembled WGS sequence"/>
</dbReference>
<comment type="caution">
    <text evidence="4">The sequence shown here is derived from an EMBL/GenBank/DDBJ whole genome shotgun (WGS) entry which is preliminary data.</text>
</comment>
<reference evidence="4 5" key="1">
    <citation type="submission" date="2018-05" db="EMBL/GenBank/DDBJ databases">
        <title>Acuticoccus sediminis sp. nov., isolated from deep-sea sediment of Indian Ocean.</title>
        <authorList>
            <person name="Liu X."/>
            <person name="Lai Q."/>
            <person name="Du Y."/>
            <person name="Sun F."/>
            <person name="Zhang X."/>
            <person name="Wang S."/>
            <person name="Shao Z."/>
        </authorList>
    </citation>
    <scope>NUCLEOTIDE SEQUENCE [LARGE SCALE GENOMIC DNA]</scope>
    <source>
        <strain evidence="4 5">PTG4-2</strain>
    </source>
</reference>
<dbReference type="PANTHER" id="PTHR43788:SF6">
    <property type="entry name" value="DNA HELICASE B"/>
    <property type="match status" value="1"/>
</dbReference>
<keyword evidence="5" id="KW-1185">Reference proteome</keyword>
<name>A0A8B2NPN8_9HYPH</name>
<dbReference type="PANTHER" id="PTHR43788">
    <property type="entry name" value="DNA2/NAM7 HELICASE FAMILY MEMBER"/>
    <property type="match status" value="1"/>
</dbReference>
<dbReference type="Pfam" id="PF13538">
    <property type="entry name" value="UvrD_C_2"/>
    <property type="match status" value="1"/>
</dbReference>
<evidence type="ECO:0000313" key="5">
    <source>
        <dbReference type="Proteomes" id="UP000249590"/>
    </source>
</evidence>
<dbReference type="GO" id="GO:0003678">
    <property type="term" value="F:DNA helicase activity"/>
    <property type="evidence" value="ECO:0007669"/>
    <property type="project" value="UniProtKB-ARBA"/>
</dbReference>
<accession>A0A8B2NPN8</accession>
<keyword evidence="2" id="KW-0067">ATP-binding</keyword>
<dbReference type="AlphaFoldDB" id="A0A8B2NPN8"/>
<dbReference type="InterPro" id="IPR050534">
    <property type="entry name" value="Coronavir_polyprotein_1ab"/>
</dbReference>
<dbReference type="InterPro" id="IPR027785">
    <property type="entry name" value="UvrD-like_helicase_C"/>
</dbReference>
<dbReference type="OrthoDB" id="9803432at2"/>
<dbReference type="GO" id="GO:0005524">
    <property type="term" value="F:ATP binding"/>
    <property type="evidence" value="ECO:0007669"/>
    <property type="project" value="UniProtKB-KW"/>
</dbReference>
<dbReference type="RefSeq" id="WP_111348364.1">
    <property type="nucleotide sequence ID" value="NZ_QHHQ01000004.1"/>
</dbReference>
<dbReference type="InterPro" id="IPR027417">
    <property type="entry name" value="P-loop_NTPase"/>
</dbReference>
<sequence length="511" mass="55780">MAGDETSDFPCPHSDFATDQATAWSRVAKLLSERGVDILSRSTDEPDHDSGTVAVVGKAGSGKTHVLAQLVKDLEGAGVEIAAPDDNKKRKASQRSLAIVTPTNKAASVLRQRGVPAVTLHRLLYRPVFDEAYQAVVDWIQGERDEKPEGYTDEMLQRAAKFYETNKSVVGALAMAGLRGSDFISGWSRRDETLDIGFVDEASMLSENQLADLKELFPTLILFGDPAQLAPVKGGDMVFDKMPAAEVVRLERVHRQEADSPILDLAHALSDPNLTFPAFEAMVEDAARRDDRVIVSPRVNSDLMARSPVLVWRNQTRIRLITAFRAAYGAGDDELLPGEPLLCDGIELPAKQQNRRIELEARGLIRGAQVIFRGPGKKPGLSRMHVVGAEEPNIICASIVKIERTGEEEPWFPFVARMGATFLHGAALTIHKAQGSQWPDVQVFAPDLKAAARAGMIDGGIPLWKRLTYVALTRAQERLHWVVLARLSRPTGTLPVDDLGTPAVADAKEAA</sequence>
<dbReference type="InterPro" id="IPR003593">
    <property type="entry name" value="AAA+_ATPase"/>
</dbReference>
<evidence type="ECO:0000259" key="3">
    <source>
        <dbReference type="SMART" id="SM00382"/>
    </source>
</evidence>
<organism evidence="4 5">
    <name type="scientific">Acuticoccus sediminis</name>
    <dbReference type="NCBI Taxonomy" id="2184697"/>
    <lineage>
        <taxon>Bacteria</taxon>
        <taxon>Pseudomonadati</taxon>
        <taxon>Pseudomonadota</taxon>
        <taxon>Alphaproteobacteria</taxon>
        <taxon>Hyphomicrobiales</taxon>
        <taxon>Amorphaceae</taxon>
        <taxon>Acuticoccus</taxon>
    </lineage>
</organism>
<protein>
    <submittedName>
        <fullName evidence="4">ATPase</fullName>
    </submittedName>
</protein>
<dbReference type="Gene3D" id="3.40.50.300">
    <property type="entry name" value="P-loop containing nucleotide triphosphate hydrolases"/>
    <property type="match status" value="2"/>
</dbReference>
<dbReference type="SMART" id="SM00382">
    <property type="entry name" value="AAA"/>
    <property type="match status" value="1"/>
</dbReference>
<dbReference type="SUPFAM" id="SSF52540">
    <property type="entry name" value="P-loop containing nucleoside triphosphate hydrolases"/>
    <property type="match status" value="1"/>
</dbReference>
<evidence type="ECO:0000256" key="1">
    <source>
        <dbReference type="ARBA" id="ARBA00022741"/>
    </source>
</evidence>
<feature type="domain" description="AAA+ ATPase" evidence="3">
    <location>
        <begin position="49"/>
        <end position="300"/>
    </location>
</feature>
<evidence type="ECO:0000313" key="4">
    <source>
        <dbReference type="EMBL" id="RAH99947.1"/>
    </source>
</evidence>
<dbReference type="Pfam" id="PF13604">
    <property type="entry name" value="AAA_30"/>
    <property type="match status" value="1"/>
</dbReference>
<dbReference type="EMBL" id="QHHQ01000004">
    <property type="protein sequence ID" value="RAH99947.1"/>
    <property type="molecule type" value="Genomic_DNA"/>
</dbReference>
<proteinExistence type="predicted"/>
<keyword evidence="1" id="KW-0547">Nucleotide-binding</keyword>
<gene>
    <name evidence="4" type="ORF">DLJ53_19605</name>
</gene>